<keyword evidence="10" id="KW-0067">ATP-binding</keyword>
<evidence type="ECO:0000256" key="3">
    <source>
        <dbReference type="ARBA" id="ARBA00012438"/>
    </source>
</evidence>
<evidence type="ECO:0000256" key="6">
    <source>
        <dbReference type="ARBA" id="ARBA00022679"/>
    </source>
</evidence>
<dbReference type="Pfam" id="PF02518">
    <property type="entry name" value="HATPase_c"/>
    <property type="match status" value="1"/>
</dbReference>
<gene>
    <name evidence="19" type="ORF">BKA07_000032</name>
</gene>
<reference evidence="19 20" key="1">
    <citation type="submission" date="2020-03" db="EMBL/GenBank/DDBJ databases">
        <title>Sequencing the genomes of 1000 actinobacteria strains.</title>
        <authorList>
            <person name="Klenk H.-P."/>
        </authorList>
    </citation>
    <scope>NUCLEOTIDE SEQUENCE [LARGE SCALE GENOMIC DNA]</scope>
    <source>
        <strain evidence="19 20">DSM 18964</strain>
    </source>
</reference>
<protein>
    <recommendedName>
        <fullName evidence="14">Sensor-like histidine kinase SenX3</fullName>
        <ecNumber evidence="3">2.7.13.3</ecNumber>
    </recommendedName>
</protein>
<keyword evidence="8" id="KW-0547">Nucleotide-binding</keyword>
<dbReference type="GO" id="GO:0007234">
    <property type="term" value="P:osmosensory signaling via phosphorelay pathway"/>
    <property type="evidence" value="ECO:0007669"/>
    <property type="project" value="TreeGrafter"/>
</dbReference>
<dbReference type="PROSITE" id="PS50112">
    <property type="entry name" value="PAS"/>
    <property type="match status" value="1"/>
</dbReference>
<evidence type="ECO:0000256" key="12">
    <source>
        <dbReference type="ARBA" id="ARBA00023012"/>
    </source>
</evidence>
<evidence type="ECO:0000256" key="1">
    <source>
        <dbReference type="ARBA" id="ARBA00000085"/>
    </source>
</evidence>
<dbReference type="Proteomes" id="UP000576792">
    <property type="component" value="Unassembled WGS sequence"/>
</dbReference>
<dbReference type="PANTHER" id="PTHR42878:SF7">
    <property type="entry name" value="SENSOR HISTIDINE KINASE GLRK"/>
    <property type="match status" value="1"/>
</dbReference>
<feature type="region of interest" description="Disordered" evidence="15">
    <location>
        <begin position="543"/>
        <end position="569"/>
    </location>
</feature>
<evidence type="ECO:0000256" key="2">
    <source>
        <dbReference type="ARBA" id="ARBA00004651"/>
    </source>
</evidence>
<evidence type="ECO:0000256" key="9">
    <source>
        <dbReference type="ARBA" id="ARBA00022777"/>
    </source>
</evidence>
<feature type="region of interest" description="Disordered" evidence="15">
    <location>
        <begin position="300"/>
        <end position="319"/>
    </location>
</feature>
<dbReference type="Gene3D" id="3.30.565.10">
    <property type="entry name" value="Histidine kinase-like ATPase, C-terminal domain"/>
    <property type="match status" value="1"/>
</dbReference>
<sequence length="569" mass="60568">MPGRVRGRGGPLARRLFFLQLALIVIVCAALSITSYVSTLGSARDATSERVLSIAETLAHDPFVIESVQGSEASETSAKLQPYALTVISTADVDFVTIMDRDRTRYTHPDRRQLGKDYIGSVDRALTGHSQVEEYEGTLGESVRAIVPITDSSGEVTAMVSVGVTLQTLSVARAAALPQIIIVGLAAIGLGGLGSWILSRYLRRVTLGYGPEQLKSLFAFYDSALHSLREGLVLVDDDGRLVLYNDEAAALLGLPEPDDRTPIPLAEVDLPVSVDALLSSGRDAVDEIHLTQERVLVVNQKRASQPDGGRDEDRGGGTVATLRDRTDIQELTGELETMTTLTEALRAQTHEHANRLHTVSTLIELGRSPEALDFAVRDQQESQRLTDSFVDSLDEPFITALMIGKAAQANERGIELTVTATGQLPPASLDARDLVTVAGNLLDNAFDAAADSEERHVWADFVAADGELIITIADSGPGIEDTDIDAIFHLGASEKAAAPRTGGRGFGLVLVRQAVTRLGGELDVESDGGAIFTVTLPLTEDNLGEGAANDSAATNERTGDGRDGGDDGR</sequence>
<evidence type="ECO:0000256" key="10">
    <source>
        <dbReference type="ARBA" id="ARBA00022840"/>
    </source>
</evidence>
<dbReference type="SUPFAM" id="SSF55874">
    <property type="entry name" value="ATPase domain of HSP90 chaperone/DNA topoisomerase II/histidine kinase"/>
    <property type="match status" value="1"/>
</dbReference>
<dbReference type="EMBL" id="JAATJN010000001">
    <property type="protein sequence ID" value="NJC54997.1"/>
    <property type="molecule type" value="Genomic_DNA"/>
</dbReference>
<dbReference type="RefSeq" id="WP_342448940.1">
    <property type="nucleotide sequence ID" value="NZ_JAATJN010000001.1"/>
</dbReference>
<feature type="transmembrane region" description="Helical" evidence="16">
    <location>
        <begin position="176"/>
        <end position="198"/>
    </location>
</feature>
<evidence type="ECO:0000256" key="15">
    <source>
        <dbReference type="SAM" id="MobiDB-lite"/>
    </source>
</evidence>
<keyword evidence="7 16" id="KW-0812">Transmembrane</keyword>
<dbReference type="AlphaFoldDB" id="A0A846S299"/>
<dbReference type="GO" id="GO:0005524">
    <property type="term" value="F:ATP binding"/>
    <property type="evidence" value="ECO:0007669"/>
    <property type="project" value="UniProtKB-KW"/>
</dbReference>
<keyword evidence="20" id="KW-1185">Reference proteome</keyword>
<feature type="domain" description="Histidine kinase" evidence="17">
    <location>
        <begin position="326"/>
        <end position="540"/>
    </location>
</feature>
<dbReference type="Gene3D" id="3.30.450.20">
    <property type="entry name" value="PAS domain"/>
    <property type="match status" value="2"/>
</dbReference>
<dbReference type="GO" id="GO:0004673">
    <property type="term" value="F:protein histidine kinase activity"/>
    <property type="evidence" value="ECO:0007669"/>
    <property type="project" value="UniProtKB-EC"/>
</dbReference>
<evidence type="ECO:0000256" key="16">
    <source>
        <dbReference type="SAM" id="Phobius"/>
    </source>
</evidence>
<dbReference type="PROSITE" id="PS50109">
    <property type="entry name" value="HIS_KIN"/>
    <property type="match status" value="1"/>
</dbReference>
<dbReference type="PRINTS" id="PR00344">
    <property type="entry name" value="BCTRLSENSOR"/>
</dbReference>
<evidence type="ECO:0000256" key="8">
    <source>
        <dbReference type="ARBA" id="ARBA00022741"/>
    </source>
</evidence>
<dbReference type="InterPro" id="IPR004358">
    <property type="entry name" value="Sig_transdc_His_kin-like_C"/>
</dbReference>
<evidence type="ECO:0000256" key="7">
    <source>
        <dbReference type="ARBA" id="ARBA00022692"/>
    </source>
</evidence>
<evidence type="ECO:0000256" key="4">
    <source>
        <dbReference type="ARBA" id="ARBA00022475"/>
    </source>
</evidence>
<dbReference type="PANTHER" id="PTHR42878">
    <property type="entry name" value="TWO-COMPONENT HISTIDINE KINASE"/>
    <property type="match status" value="1"/>
</dbReference>
<dbReference type="InterPro" id="IPR033463">
    <property type="entry name" value="sCache_3"/>
</dbReference>
<dbReference type="EC" id="2.7.13.3" evidence="3"/>
<dbReference type="InterPro" id="IPR035965">
    <property type="entry name" value="PAS-like_dom_sf"/>
</dbReference>
<evidence type="ECO:0000259" key="18">
    <source>
        <dbReference type="PROSITE" id="PS50112"/>
    </source>
</evidence>
<evidence type="ECO:0000256" key="5">
    <source>
        <dbReference type="ARBA" id="ARBA00022553"/>
    </source>
</evidence>
<dbReference type="SMART" id="SM00091">
    <property type="entry name" value="PAS"/>
    <property type="match status" value="1"/>
</dbReference>
<evidence type="ECO:0000313" key="20">
    <source>
        <dbReference type="Proteomes" id="UP000576792"/>
    </source>
</evidence>
<evidence type="ECO:0000256" key="13">
    <source>
        <dbReference type="ARBA" id="ARBA00023136"/>
    </source>
</evidence>
<comment type="subcellular location">
    <subcellularLocation>
        <location evidence="2">Cell membrane</location>
        <topology evidence="2">Multi-pass membrane protein</topology>
    </subcellularLocation>
</comment>
<keyword evidence="12" id="KW-0902">Two-component regulatory system</keyword>
<dbReference type="SUPFAM" id="SSF55785">
    <property type="entry name" value="PYP-like sensor domain (PAS domain)"/>
    <property type="match status" value="1"/>
</dbReference>
<dbReference type="GO" id="GO:0000156">
    <property type="term" value="F:phosphorelay response regulator activity"/>
    <property type="evidence" value="ECO:0007669"/>
    <property type="project" value="TreeGrafter"/>
</dbReference>
<dbReference type="InterPro" id="IPR003594">
    <property type="entry name" value="HATPase_dom"/>
</dbReference>
<accession>A0A846S299</accession>
<keyword evidence="13 16" id="KW-0472">Membrane</keyword>
<evidence type="ECO:0000256" key="14">
    <source>
        <dbReference type="ARBA" id="ARBA00039401"/>
    </source>
</evidence>
<dbReference type="InterPro" id="IPR050351">
    <property type="entry name" value="BphY/WalK/GraS-like"/>
</dbReference>
<name>A0A846S299_9MICO</name>
<dbReference type="SUPFAM" id="SSF103190">
    <property type="entry name" value="Sensory domain-like"/>
    <property type="match status" value="1"/>
</dbReference>
<dbReference type="Pfam" id="PF17203">
    <property type="entry name" value="sCache_3_2"/>
    <property type="match status" value="1"/>
</dbReference>
<dbReference type="SMART" id="SM00387">
    <property type="entry name" value="HATPase_c"/>
    <property type="match status" value="1"/>
</dbReference>
<dbReference type="GO" id="GO:0030295">
    <property type="term" value="F:protein kinase activator activity"/>
    <property type="evidence" value="ECO:0007669"/>
    <property type="project" value="TreeGrafter"/>
</dbReference>
<organism evidence="19 20">
    <name type="scientific">Brevibacterium marinum</name>
    <dbReference type="NCBI Taxonomy" id="418643"/>
    <lineage>
        <taxon>Bacteria</taxon>
        <taxon>Bacillati</taxon>
        <taxon>Actinomycetota</taxon>
        <taxon>Actinomycetes</taxon>
        <taxon>Micrococcales</taxon>
        <taxon>Brevibacteriaceae</taxon>
        <taxon>Brevibacterium</taxon>
    </lineage>
</organism>
<keyword evidence="6" id="KW-0808">Transferase</keyword>
<dbReference type="InterPro" id="IPR036890">
    <property type="entry name" value="HATPase_C_sf"/>
</dbReference>
<feature type="domain" description="PAS" evidence="18">
    <location>
        <begin position="217"/>
        <end position="258"/>
    </location>
</feature>
<keyword evidence="11 16" id="KW-1133">Transmembrane helix</keyword>
<comment type="catalytic activity">
    <reaction evidence="1">
        <text>ATP + protein L-histidine = ADP + protein N-phospho-L-histidine.</text>
        <dbReference type="EC" id="2.7.13.3"/>
    </reaction>
</comment>
<dbReference type="InterPro" id="IPR000014">
    <property type="entry name" value="PAS"/>
</dbReference>
<proteinExistence type="predicted"/>
<comment type="caution">
    <text evidence="19">The sequence shown here is derived from an EMBL/GenBank/DDBJ whole genome shotgun (WGS) entry which is preliminary data.</text>
</comment>
<keyword evidence="9 19" id="KW-0418">Kinase</keyword>
<keyword evidence="5" id="KW-0597">Phosphoprotein</keyword>
<evidence type="ECO:0000259" key="17">
    <source>
        <dbReference type="PROSITE" id="PS50109"/>
    </source>
</evidence>
<keyword evidence="4" id="KW-1003">Cell membrane</keyword>
<evidence type="ECO:0000313" key="19">
    <source>
        <dbReference type="EMBL" id="NJC54997.1"/>
    </source>
</evidence>
<dbReference type="InterPro" id="IPR029151">
    <property type="entry name" value="Sensor-like_sf"/>
</dbReference>
<evidence type="ECO:0000256" key="11">
    <source>
        <dbReference type="ARBA" id="ARBA00022989"/>
    </source>
</evidence>
<dbReference type="InterPro" id="IPR005467">
    <property type="entry name" value="His_kinase_dom"/>
</dbReference>
<feature type="compositionally biased region" description="Basic and acidic residues" evidence="15">
    <location>
        <begin position="557"/>
        <end position="569"/>
    </location>
</feature>
<dbReference type="GO" id="GO:0005886">
    <property type="term" value="C:plasma membrane"/>
    <property type="evidence" value="ECO:0007669"/>
    <property type="project" value="UniProtKB-SubCell"/>
</dbReference>